<evidence type="ECO:0000256" key="12">
    <source>
        <dbReference type="RuleBase" id="RU000679"/>
    </source>
</evidence>
<dbReference type="PANTHER" id="PTHR11690:SF247">
    <property type="entry name" value="PICKPOCKET 23, ISOFORM C"/>
    <property type="match status" value="1"/>
</dbReference>
<accession>B3MW22</accession>
<feature type="compositionally biased region" description="Basic residues" evidence="13">
    <location>
        <begin position="64"/>
        <end position="73"/>
    </location>
</feature>
<dbReference type="GO" id="GO:0008049">
    <property type="term" value="P:male courtship behavior"/>
    <property type="evidence" value="ECO:0007669"/>
    <property type="project" value="EnsemblMetazoa"/>
</dbReference>
<evidence type="ECO:0000313" key="17">
    <source>
        <dbReference type="Proteomes" id="UP000007801"/>
    </source>
</evidence>
<keyword evidence="6 14" id="KW-1133">Transmembrane helix</keyword>
<evidence type="ECO:0000256" key="3">
    <source>
        <dbReference type="ARBA" id="ARBA00022448"/>
    </source>
</evidence>
<evidence type="ECO:0000256" key="1">
    <source>
        <dbReference type="ARBA" id="ARBA00004141"/>
    </source>
</evidence>
<feature type="signal peptide" evidence="15">
    <location>
        <begin position="1"/>
        <end position="37"/>
    </location>
</feature>
<evidence type="ECO:0000313" key="16">
    <source>
        <dbReference type="EMBL" id="EDV35167.2"/>
    </source>
</evidence>
<dbReference type="GeneID" id="6505266"/>
<reference evidence="16 17" key="1">
    <citation type="journal article" date="2007" name="Nature">
        <title>Evolution of genes and genomes on the Drosophila phylogeny.</title>
        <authorList>
            <consortium name="Drosophila 12 Genomes Consortium"/>
            <person name="Clark A.G."/>
            <person name="Eisen M.B."/>
            <person name="Smith D.R."/>
            <person name="Bergman C.M."/>
            <person name="Oliver B."/>
            <person name="Markow T.A."/>
            <person name="Kaufman T.C."/>
            <person name="Kellis M."/>
            <person name="Gelbart W."/>
            <person name="Iyer V.N."/>
            <person name="Pollard D.A."/>
            <person name="Sackton T.B."/>
            <person name="Larracuente A.M."/>
            <person name="Singh N.D."/>
            <person name="Abad J.P."/>
            <person name="Abt D.N."/>
            <person name="Adryan B."/>
            <person name="Aguade M."/>
            <person name="Akashi H."/>
            <person name="Anderson W.W."/>
            <person name="Aquadro C.F."/>
            <person name="Ardell D.H."/>
            <person name="Arguello R."/>
            <person name="Artieri C.G."/>
            <person name="Barbash D.A."/>
            <person name="Barker D."/>
            <person name="Barsanti P."/>
            <person name="Batterham P."/>
            <person name="Batzoglou S."/>
            <person name="Begun D."/>
            <person name="Bhutkar A."/>
            <person name="Blanco E."/>
            <person name="Bosak S.A."/>
            <person name="Bradley R.K."/>
            <person name="Brand A.D."/>
            <person name="Brent M.R."/>
            <person name="Brooks A.N."/>
            <person name="Brown R.H."/>
            <person name="Butlin R.K."/>
            <person name="Caggese C."/>
            <person name="Calvi B.R."/>
            <person name="Bernardo de Carvalho A."/>
            <person name="Caspi A."/>
            <person name="Castrezana S."/>
            <person name="Celniker S.E."/>
            <person name="Chang J.L."/>
            <person name="Chapple C."/>
            <person name="Chatterji S."/>
            <person name="Chinwalla A."/>
            <person name="Civetta A."/>
            <person name="Clifton S.W."/>
            <person name="Comeron J.M."/>
            <person name="Costello J.C."/>
            <person name="Coyne J.A."/>
            <person name="Daub J."/>
            <person name="David R.G."/>
            <person name="Delcher A.L."/>
            <person name="Delehaunty K."/>
            <person name="Do C.B."/>
            <person name="Ebling H."/>
            <person name="Edwards K."/>
            <person name="Eickbush T."/>
            <person name="Evans J.D."/>
            <person name="Filipski A."/>
            <person name="Findeiss S."/>
            <person name="Freyhult E."/>
            <person name="Fulton L."/>
            <person name="Fulton R."/>
            <person name="Garcia A.C."/>
            <person name="Gardiner A."/>
            <person name="Garfield D.A."/>
            <person name="Garvin B.E."/>
            <person name="Gibson G."/>
            <person name="Gilbert D."/>
            <person name="Gnerre S."/>
            <person name="Godfrey J."/>
            <person name="Good R."/>
            <person name="Gotea V."/>
            <person name="Gravely B."/>
            <person name="Greenberg A.J."/>
            <person name="Griffiths-Jones S."/>
            <person name="Gross S."/>
            <person name="Guigo R."/>
            <person name="Gustafson E.A."/>
            <person name="Haerty W."/>
            <person name="Hahn M.W."/>
            <person name="Halligan D.L."/>
            <person name="Halpern A.L."/>
            <person name="Halter G.M."/>
            <person name="Han M.V."/>
            <person name="Heger A."/>
            <person name="Hillier L."/>
            <person name="Hinrichs A.S."/>
            <person name="Holmes I."/>
            <person name="Hoskins R.A."/>
            <person name="Hubisz M.J."/>
            <person name="Hultmark D."/>
            <person name="Huntley M.A."/>
            <person name="Jaffe D.B."/>
            <person name="Jagadeeshan S."/>
            <person name="Jeck W.R."/>
            <person name="Johnson J."/>
            <person name="Jones C.D."/>
            <person name="Jordan W.C."/>
            <person name="Karpen G.H."/>
            <person name="Kataoka E."/>
            <person name="Keightley P.D."/>
            <person name="Kheradpour P."/>
            <person name="Kirkness E.F."/>
            <person name="Koerich L.B."/>
            <person name="Kristiansen K."/>
            <person name="Kudrna D."/>
            <person name="Kulathinal R.J."/>
            <person name="Kumar S."/>
            <person name="Kwok R."/>
            <person name="Lander E."/>
            <person name="Langley C.H."/>
            <person name="Lapoint R."/>
            <person name="Lazzaro B.P."/>
            <person name="Lee S.J."/>
            <person name="Levesque L."/>
            <person name="Li R."/>
            <person name="Lin C.F."/>
            <person name="Lin M.F."/>
            <person name="Lindblad-Toh K."/>
            <person name="Llopart A."/>
            <person name="Long M."/>
            <person name="Low L."/>
            <person name="Lozovsky E."/>
            <person name="Lu J."/>
            <person name="Luo M."/>
            <person name="Machado C.A."/>
            <person name="Makalowski W."/>
            <person name="Marzo M."/>
            <person name="Matsuda M."/>
            <person name="Matzkin L."/>
            <person name="McAllister B."/>
            <person name="McBride C.S."/>
            <person name="McKernan B."/>
            <person name="McKernan K."/>
            <person name="Mendez-Lago M."/>
            <person name="Minx P."/>
            <person name="Mollenhauer M.U."/>
            <person name="Montooth K."/>
            <person name="Mount S.M."/>
            <person name="Mu X."/>
            <person name="Myers E."/>
            <person name="Negre B."/>
            <person name="Newfeld S."/>
            <person name="Nielsen R."/>
            <person name="Noor M.A."/>
            <person name="O'Grady P."/>
            <person name="Pachter L."/>
            <person name="Papaceit M."/>
            <person name="Parisi M.J."/>
            <person name="Parisi M."/>
            <person name="Parts L."/>
            <person name="Pedersen J.S."/>
            <person name="Pesole G."/>
            <person name="Phillippy A.M."/>
            <person name="Ponting C.P."/>
            <person name="Pop M."/>
            <person name="Porcelli D."/>
            <person name="Powell J.R."/>
            <person name="Prohaska S."/>
            <person name="Pruitt K."/>
            <person name="Puig M."/>
            <person name="Quesneville H."/>
            <person name="Ram K.R."/>
            <person name="Rand D."/>
            <person name="Rasmussen M.D."/>
            <person name="Reed L.K."/>
            <person name="Reenan R."/>
            <person name="Reily A."/>
            <person name="Remington K.A."/>
            <person name="Rieger T.T."/>
            <person name="Ritchie M.G."/>
            <person name="Robin C."/>
            <person name="Rogers Y.H."/>
            <person name="Rohde C."/>
            <person name="Rozas J."/>
            <person name="Rubenfield M.J."/>
            <person name="Ruiz A."/>
            <person name="Russo S."/>
            <person name="Salzberg S.L."/>
            <person name="Sanchez-Gracia A."/>
            <person name="Saranga D.J."/>
            <person name="Sato H."/>
            <person name="Schaeffer S.W."/>
            <person name="Schatz M.C."/>
            <person name="Schlenke T."/>
            <person name="Schwartz R."/>
            <person name="Segarra C."/>
            <person name="Singh R.S."/>
            <person name="Sirot L."/>
            <person name="Sirota M."/>
            <person name="Sisneros N.B."/>
            <person name="Smith C.D."/>
            <person name="Smith T.F."/>
            <person name="Spieth J."/>
            <person name="Stage D.E."/>
            <person name="Stark A."/>
            <person name="Stephan W."/>
            <person name="Strausberg R.L."/>
            <person name="Strempel S."/>
            <person name="Sturgill D."/>
            <person name="Sutton G."/>
            <person name="Sutton G.G."/>
            <person name="Tao W."/>
            <person name="Teichmann S."/>
            <person name="Tobari Y.N."/>
            <person name="Tomimura Y."/>
            <person name="Tsolas J.M."/>
            <person name="Valente V.L."/>
            <person name="Venter E."/>
            <person name="Venter J.C."/>
            <person name="Vicario S."/>
            <person name="Vieira F.G."/>
            <person name="Vilella A.J."/>
            <person name="Villasante A."/>
            <person name="Walenz B."/>
            <person name="Wang J."/>
            <person name="Wasserman M."/>
            <person name="Watts T."/>
            <person name="Wilson D."/>
            <person name="Wilson R.K."/>
            <person name="Wing R.A."/>
            <person name="Wolfner M.F."/>
            <person name="Wong A."/>
            <person name="Wong G.K."/>
            <person name="Wu C.I."/>
            <person name="Wu G."/>
            <person name="Yamamoto D."/>
            <person name="Yang H.P."/>
            <person name="Yang S.P."/>
            <person name="Yorke J.A."/>
            <person name="Yoshida K."/>
            <person name="Zdobnov E."/>
            <person name="Zhang P."/>
            <person name="Zhang Y."/>
            <person name="Zimin A.V."/>
            <person name="Baldwin J."/>
            <person name="Abdouelleil A."/>
            <person name="Abdulkadir J."/>
            <person name="Abebe A."/>
            <person name="Abera B."/>
            <person name="Abreu J."/>
            <person name="Acer S.C."/>
            <person name="Aftuck L."/>
            <person name="Alexander A."/>
            <person name="An P."/>
            <person name="Anderson E."/>
            <person name="Anderson S."/>
            <person name="Arachi H."/>
            <person name="Azer M."/>
            <person name="Bachantsang P."/>
            <person name="Barry A."/>
            <person name="Bayul T."/>
            <person name="Berlin A."/>
            <person name="Bessette D."/>
            <person name="Bloom T."/>
            <person name="Blye J."/>
            <person name="Boguslavskiy L."/>
            <person name="Bonnet C."/>
            <person name="Boukhgalter B."/>
            <person name="Bourzgui I."/>
            <person name="Brown A."/>
            <person name="Cahill P."/>
            <person name="Channer S."/>
            <person name="Cheshatsang Y."/>
            <person name="Chuda L."/>
            <person name="Citroen M."/>
            <person name="Collymore A."/>
            <person name="Cooke P."/>
            <person name="Costello M."/>
            <person name="D'Aco K."/>
            <person name="Daza R."/>
            <person name="De Haan G."/>
            <person name="DeGray S."/>
            <person name="DeMaso C."/>
            <person name="Dhargay N."/>
            <person name="Dooley K."/>
            <person name="Dooley E."/>
            <person name="Doricent M."/>
            <person name="Dorje P."/>
            <person name="Dorjee K."/>
            <person name="Dupes A."/>
            <person name="Elong R."/>
            <person name="Falk J."/>
            <person name="Farina A."/>
            <person name="Faro S."/>
            <person name="Ferguson D."/>
            <person name="Fisher S."/>
            <person name="Foley C.D."/>
            <person name="Franke A."/>
            <person name="Friedrich D."/>
            <person name="Gadbois L."/>
            <person name="Gearin G."/>
            <person name="Gearin C.R."/>
            <person name="Giannoukos G."/>
            <person name="Goode T."/>
            <person name="Graham J."/>
            <person name="Grandbois E."/>
            <person name="Grewal S."/>
            <person name="Gyaltsen K."/>
            <person name="Hafez N."/>
            <person name="Hagos B."/>
            <person name="Hall J."/>
            <person name="Henson C."/>
            <person name="Hollinger A."/>
            <person name="Honan T."/>
            <person name="Huard M.D."/>
            <person name="Hughes L."/>
            <person name="Hurhula B."/>
            <person name="Husby M.E."/>
            <person name="Kamat A."/>
            <person name="Kanga B."/>
            <person name="Kashin S."/>
            <person name="Khazanovich D."/>
            <person name="Kisner P."/>
            <person name="Lance K."/>
            <person name="Lara M."/>
            <person name="Lee W."/>
            <person name="Lennon N."/>
            <person name="Letendre F."/>
            <person name="LeVine R."/>
            <person name="Lipovsky A."/>
            <person name="Liu X."/>
            <person name="Liu J."/>
            <person name="Liu S."/>
            <person name="Lokyitsang T."/>
            <person name="Lokyitsang Y."/>
            <person name="Lubonja R."/>
            <person name="Lui A."/>
            <person name="MacDonald P."/>
            <person name="Magnisalis V."/>
            <person name="Maru K."/>
            <person name="Matthews C."/>
            <person name="McCusker W."/>
            <person name="McDonough S."/>
            <person name="Mehta T."/>
            <person name="Meldrim J."/>
            <person name="Meneus L."/>
            <person name="Mihai O."/>
            <person name="Mihalev A."/>
            <person name="Mihova T."/>
            <person name="Mittelman R."/>
            <person name="Mlenga V."/>
            <person name="Montmayeur A."/>
            <person name="Mulrain L."/>
            <person name="Navidi A."/>
            <person name="Naylor J."/>
            <person name="Negash T."/>
            <person name="Nguyen T."/>
            <person name="Nguyen N."/>
            <person name="Nicol R."/>
            <person name="Norbu C."/>
            <person name="Norbu N."/>
            <person name="Novod N."/>
            <person name="O'Neill B."/>
            <person name="Osman S."/>
            <person name="Markiewicz E."/>
            <person name="Oyono O.L."/>
            <person name="Patti C."/>
            <person name="Phunkhang P."/>
            <person name="Pierre F."/>
            <person name="Priest M."/>
            <person name="Raghuraman S."/>
            <person name="Rege F."/>
            <person name="Reyes R."/>
            <person name="Rise C."/>
            <person name="Rogov P."/>
            <person name="Ross K."/>
            <person name="Ryan E."/>
            <person name="Settipalli S."/>
            <person name="Shea T."/>
            <person name="Sherpa N."/>
            <person name="Shi L."/>
            <person name="Shih D."/>
            <person name="Sparrow T."/>
            <person name="Spaulding J."/>
            <person name="Stalker J."/>
            <person name="Stange-Thomann N."/>
            <person name="Stavropoulos S."/>
            <person name="Stone C."/>
            <person name="Strader C."/>
            <person name="Tesfaye S."/>
            <person name="Thomson T."/>
            <person name="Thoulutsang Y."/>
            <person name="Thoulutsang D."/>
            <person name="Topham K."/>
            <person name="Topping I."/>
            <person name="Tsamla T."/>
            <person name="Vassiliev H."/>
            <person name="Vo A."/>
            <person name="Wangchuk T."/>
            <person name="Wangdi T."/>
            <person name="Weiand M."/>
            <person name="Wilkinson J."/>
            <person name="Wilson A."/>
            <person name="Yadav S."/>
            <person name="Young G."/>
            <person name="Yu Q."/>
            <person name="Zembek L."/>
            <person name="Zhong D."/>
            <person name="Zimmer A."/>
            <person name="Zwirko Z."/>
            <person name="Jaffe D.B."/>
            <person name="Alvarez P."/>
            <person name="Brockman W."/>
            <person name="Butler J."/>
            <person name="Chin C."/>
            <person name="Gnerre S."/>
            <person name="Grabherr M."/>
            <person name="Kleber M."/>
            <person name="Mauceli E."/>
            <person name="MacCallum I."/>
        </authorList>
    </citation>
    <scope>NUCLEOTIDE SEQUENCE [LARGE SCALE GENOMIC DNA]</scope>
    <source>
        <strain evidence="17">Tucson 14024-0371.13</strain>
    </source>
</reference>
<evidence type="ECO:0000256" key="14">
    <source>
        <dbReference type="SAM" id="Phobius"/>
    </source>
</evidence>
<name>B3MW22_DROAN</name>
<organism evidence="16 17">
    <name type="scientific">Drosophila ananassae</name>
    <name type="common">Fruit fly</name>
    <dbReference type="NCBI Taxonomy" id="7217"/>
    <lineage>
        <taxon>Eukaryota</taxon>
        <taxon>Metazoa</taxon>
        <taxon>Ecdysozoa</taxon>
        <taxon>Arthropoda</taxon>
        <taxon>Hexapoda</taxon>
        <taxon>Insecta</taxon>
        <taxon>Pterygota</taxon>
        <taxon>Neoptera</taxon>
        <taxon>Endopterygota</taxon>
        <taxon>Diptera</taxon>
        <taxon>Brachycera</taxon>
        <taxon>Muscomorpha</taxon>
        <taxon>Ephydroidea</taxon>
        <taxon>Drosophilidae</taxon>
        <taxon>Drosophila</taxon>
        <taxon>Sophophora</taxon>
    </lineage>
</organism>
<keyword evidence="8 12" id="KW-0406">Ion transport</keyword>
<gene>
    <name evidence="16" type="primary">Dana\GF22609</name>
    <name evidence="16" type="synonym">dana_GLEANR_6564</name>
    <name evidence="16" type="ORF">GF22609</name>
</gene>
<evidence type="ECO:0000256" key="9">
    <source>
        <dbReference type="ARBA" id="ARBA00023136"/>
    </source>
</evidence>
<keyword evidence="17" id="KW-1185">Reference proteome</keyword>
<evidence type="ECO:0000256" key="4">
    <source>
        <dbReference type="ARBA" id="ARBA00022461"/>
    </source>
</evidence>
<dbReference type="eggNOG" id="KOG4294">
    <property type="taxonomic scope" value="Eukaryota"/>
</dbReference>
<evidence type="ECO:0000256" key="7">
    <source>
        <dbReference type="ARBA" id="ARBA00023053"/>
    </source>
</evidence>
<dbReference type="Proteomes" id="UP000007801">
    <property type="component" value="Unassembled WGS sequence"/>
</dbReference>
<dbReference type="HOGENOM" id="CLU_024950_2_2_1"/>
<sequence length="632" mass="72926">MTSRQASIKDFGGQVIQCWVAGPWLRFSFFCLLVVRARNVPETEMPQERRHHHHSHAPGQQQQQHHHQPGHSATRKQRALETLVIFRRSLIYQTKEFFQNSTLHGVRYIAESGRPIGEKFMWFCFTSIGAVTALVIIMSLWEKFQTNPTITGLDTDFHNQNVVFPTTVVCPEAAFDQEKAYASVYKSMANYDDAQAQLYTPFLELITSLSFETIRDAKMLAQSIPKDQLEENTIRQWAFEAHISCESTFVSCKYRDEEIQCCDHFEPIYTEHGFCYAFNSRFKSTATEDVRTGAPHDLYETDKKWALFFVPNSTSRIFIFSNEEYFGSDFNAQIDWSESQLVEVRISKKNTYTTDDARQLSIGQRKCIFSDEVKLNYFPDAYTFSSCMKQCRMNKAIKLCKCNPPFYKPIANVPMCMVKDFDCLDEFKANITNIKDCLQCELSCSKTVFNIDKLIKIVDRPESTGVLVEFLTWPIIRYKREVLFGWVDLLVSFGGIASLFLGFSLLSGVEIIYYFTLRACCMVYKNRQELYEIEERIQKEPPPAIDLKLSLRSHSRQQVGATPTSAVLQVKPAMEGSQGGASQGPQWRKNEKDYSSFAKNLYRTPKVLPDHGYNSTNPRNPWTTYDHSQYMP</sequence>
<evidence type="ECO:0008006" key="18">
    <source>
        <dbReference type="Google" id="ProtNLM"/>
    </source>
</evidence>
<keyword evidence="4 12" id="KW-0894">Sodium channel</keyword>
<proteinExistence type="inferred from homology"/>
<feature type="compositionally biased region" description="Polar residues" evidence="13">
    <location>
        <begin position="613"/>
        <end position="632"/>
    </location>
</feature>
<evidence type="ECO:0000256" key="15">
    <source>
        <dbReference type="SAM" id="SignalP"/>
    </source>
</evidence>
<dbReference type="OrthoDB" id="6238402at2759"/>
<feature type="region of interest" description="Disordered" evidence="13">
    <location>
        <begin position="608"/>
        <end position="632"/>
    </location>
</feature>
<protein>
    <recommendedName>
        <fullName evidence="18">Sodium channel protein Nach</fullName>
    </recommendedName>
</protein>
<feature type="transmembrane region" description="Helical" evidence="14">
    <location>
        <begin position="120"/>
        <end position="141"/>
    </location>
</feature>
<evidence type="ECO:0000256" key="11">
    <source>
        <dbReference type="ARBA" id="ARBA00023303"/>
    </source>
</evidence>
<dbReference type="GO" id="GO:0043695">
    <property type="term" value="P:detection of pheromone"/>
    <property type="evidence" value="ECO:0007669"/>
    <property type="project" value="EnsemblMetazoa"/>
</dbReference>
<feature type="chain" id="PRO_5006454980" description="Sodium channel protein Nach" evidence="15">
    <location>
        <begin position="38"/>
        <end position="632"/>
    </location>
</feature>
<comment type="subcellular location">
    <subcellularLocation>
        <location evidence="1">Membrane</location>
        <topology evidence="1">Multi-pass membrane protein</topology>
    </subcellularLocation>
</comment>
<dbReference type="Gene3D" id="2.60.470.10">
    <property type="entry name" value="Acid-sensing ion channels like domains"/>
    <property type="match status" value="1"/>
</dbReference>
<dbReference type="EMBL" id="CH902625">
    <property type="protein sequence ID" value="EDV35167.2"/>
    <property type="molecule type" value="Genomic_DNA"/>
</dbReference>
<evidence type="ECO:0000256" key="6">
    <source>
        <dbReference type="ARBA" id="ARBA00022989"/>
    </source>
</evidence>
<keyword evidence="15" id="KW-0732">Signal</keyword>
<dbReference type="FunCoup" id="B3MW22">
    <property type="interactions" value="16"/>
</dbReference>
<feature type="transmembrane region" description="Helical" evidence="14">
    <location>
        <begin position="489"/>
        <end position="515"/>
    </location>
</feature>
<evidence type="ECO:0000256" key="10">
    <source>
        <dbReference type="ARBA" id="ARBA00023201"/>
    </source>
</evidence>
<feature type="region of interest" description="Disordered" evidence="13">
    <location>
        <begin position="44"/>
        <end position="73"/>
    </location>
</feature>
<dbReference type="Pfam" id="PF00858">
    <property type="entry name" value="ASC"/>
    <property type="match status" value="1"/>
</dbReference>
<dbReference type="InParanoid" id="B3MW22"/>
<keyword evidence="3 12" id="KW-0813">Transport</keyword>
<dbReference type="GO" id="GO:0005886">
    <property type="term" value="C:plasma membrane"/>
    <property type="evidence" value="ECO:0007669"/>
    <property type="project" value="TreeGrafter"/>
</dbReference>
<dbReference type="AlphaFoldDB" id="B3MW22"/>
<keyword evidence="9 14" id="KW-0472">Membrane</keyword>
<evidence type="ECO:0000256" key="8">
    <source>
        <dbReference type="ARBA" id="ARBA00023065"/>
    </source>
</evidence>
<dbReference type="STRING" id="7217.B3MW22"/>
<evidence type="ECO:0000256" key="2">
    <source>
        <dbReference type="ARBA" id="ARBA00007193"/>
    </source>
</evidence>
<dbReference type="GO" id="GO:0015280">
    <property type="term" value="F:ligand-gated sodium channel activity"/>
    <property type="evidence" value="ECO:0007669"/>
    <property type="project" value="TreeGrafter"/>
</dbReference>
<keyword evidence="5 12" id="KW-0812">Transmembrane</keyword>
<dbReference type="InterPro" id="IPR001873">
    <property type="entry name" value="ENaC"/>
</dbReference>
<evidence type="ECO:0000256" key="5">
    <source>
        <dbReference type="ARBA" id="ARBA00022692"/>
    </source>
</evidence>
<dbReference type="KEGG" id="dan:6505266"/>
<comment type="similarity">
    <text evidence="2 12">Belongs to the amiloride-sensitive sodium channel (TC 1.A.6) family.</text>
</comment>
<keyword evidence="11 12" id="KW-0407">Ion channel</keyword>
<dbReference type="Gene3D" id="1.10.287.770">
    <property type="entry name" value="YojJ-like"/>
    <property type="match status" value="1"/>
</dbReference>
<dbReference type="PANTHER" id="PTHR11690">
    <property type="entry name" value="AMILORIDE-SENSITIVE SODIUM CHANNEL-RELATED"/>
    <property type="match status" value="1"/>
</dbReference>
<keyword evidence="10 12" id="KW-0739">Sodium transport</keyword>
<dbReference type="CTD" id="32731"/>
<evidence type="ECO:0000256" key="13">
    <source>
        <dbReference type="SAM" id="MobiDB-lite"/>
    </source>
</evidence>
<keyword evidence="7" id="KW-0915">Sodium</keyword>